<dbReference type="GO" id="GO:2001006">
    <property type="term" value="P:regulation of cellulose biosynthetic process"/>
    <property type="evidence" value="ECO:0007669"/>
    <property type="project" value="InterPro"/>
</dbReference>
<dbReference type="InterPro" id="IPR044297">
    <property type="entry name" value="CSI1/2/3"/>
</dbReference>
<evidence type="ECO:0000259" key="12">
    <source>
        <dbReference type="PROSITE" id="PS50004"/>
    </source>
</evidence>
<dbReference type="EMBL" id="CM017874">
    <property type="protein sequence ID" value="KAG1334530.1"/>
    <property type="molecule type" value="Genomic_DNA"/>
</dbReference>
<dbReference type="SUPFAM" id="SSF48371">
    <property type="entry name" value="ARM repeat"/>
    <property type="match status" value="7"/>
</dbReference>
<dbReference type="InterPro" id="IPR011989">
    <property type="entry name" value="ARM-like"/>
</dbReference>
<keyword evidence="10" id="KW-0961">Cell wall biogenesis/degradation</keyword>
<feature type="repeat" description="ARM" evidence="11">
    <location>
        <begin position="1184"/>
        <end position="1228"/>
    </location>
</feature>
<comment type="subcellular location">
    <subcellularLocation>
        <location evidence="2">Cell membrane</location>
        <topology evidence="2">Peripheral membrane protein</topology>
        <orientation evidence="2">Cytoplasmic side</orientation>
    </subcellularLocation>
    <subcellularLocation>
        <location evidence="1">Cytoplasm</location>
        <location evidence="1">Cytoskeleton</location>
    </subcellularLocation>
</comment>
<keyword evidence="4" id="KW-1003">Cell membrane</keyword>
<dbReference type="Pfam" id="PF00168">
    <property type="entry name" value="C2"/>
    <property type="match status" value="1"/>
</dbReference>
<evidence type="ECO:0000256" key="10">
    <source>
        <dbReference type="ARBA" id="ARBA00023316"/>
    </source>
</evidence>
<dbReference type="InterPro" id="IPR000008">
    <property type="entry name" value="C2_dom"/>
</dbReference>
<keyword evidence="9" id="KW-0206">Cytoskeleton</keyword>
<dbReference type="PANTHER" id="PTHR46369:SF2">
    <property type="entry name" value="PROTEIN CELLULOSE SYNTHASE INTERACTIVE 1"/>
    <property type="match status" value="1"/>
</dbReference>
<dbReference type="GO" id="GO:0051211">
    <property type="term" value="P:anisotropic cell growth"/>
    <property type="evidence" value="ECO:0007669"/>
    <property type="project" value="InterPro"/>
</dbReference>
<keyword evidence="3" id="KW-0217">Developmental protein</keyword>
<reference evidence="13" key="2">
    <citation type="submission" date="2019-07" db="EMBL/GenBank/DDBJ databases">
        <authorList>
            <person name="Yang Y."/>
            <person name="Bocs S."/>
            <person name="Baudouin L."/>
        </authorList>
    </citation>
    <scope>NUCLEOTIDE SEQUENCE</scope>
    <source>
        <tissue evidence="13">Spear leaf of Hainan Tall coconut</tissue>
    </source>
</reference>
<dbReference type="SMART" id="SM00239">
    <property type="entry name" value="C2"/>
    <property type="match status" value="1"/>
</dbReference>
<dbReference type="Gene3D" id="1.25.10.10">
    <property type="entry name" value="Leucine-rich Repeat Variant"/>
    <property type="match status" value="7"/>
</dbReference>
<accession>A0A8K0I2A5</accession>
<evidence type="ECO:0000313" key="14">
    <source>
        <dbReference type="Proteomes" id="UP000797356"/>
    </source>
</evidence>
<dbReference type="GO" id="GO:0009664">
    <property type="term" value="P:plant-type cell wall organization"/>
    <property type="evidence" value="ECO:0007669"/>
    <property type="project" value="UniProtKB-ARBA"/>
</dbReference>
<feature type="non-terminal residue" evidence="13">
    <location>
        <position position="2139"/>
    </location>
</feature>
<feature type="repeat" description="ARM" evidence="11">
    <location>
        <begin position="560"/>
        <end position="602"/>
    </location>
</feature>
<dbReference type="GO" id="GO:0009832">
    <property type="term" value="P:plant-type cell wall biogenesis"/>
    <property type="evidence" value="ECO:0007669"/>
    <property type="project" value="UniProtKB-ARBA"/>
</dbReference>
<comment type="caution">
    <text evidence="13">The sequence shown here is derived from an EMBL/GenBank/DDBJ whole genome shotgun (WGS) entry which is preliminary data.</text>
</comment>
<dbReference type="GO" id="GO:0008017">
    <property type="term" value="F:microtubule binding"/>
    <property type="evidence" value="ECO:0007669"/>
    <property type="project" value="InterPro"/>
</dbReference>
<evidence type="ECO:0000256" key="4">
    <source>
        <dbReference type="ARBA" id="ARBA00022475"/>
    </source>
</evidence>
<evidence type="ECO:0000256" key="7">
    <source>
        <dbReference type="ARBA" id="ARBA00022960"/>
    </source>
</evidence>
<keyword evidence="14" id="KW-1185">Reference proteome</keyword>
<feature type="repeat" description="ARM" evidence="11">
    <location>
        <begin position="1813"/>
        <end position="1856"/>
    </location>
</feature>
<dbReference type="GO" id="GO:0010330">
    <property type="term" value="C:cellulose synthase complex"/>
    <property type="evidence" value="ECO:0007669"/>
    <property type="project" value="InterPro"/>
</dbReference>
<evidence type="ECO:0000256" key="9">
    <source>
        <dbReference type="ARBA" id="ARBA00023212"/>
    </source>
</evidence>
<evidence type="ECO:0000256" key="8">
    <source>
        <dbReference type="ARBA" id="ARBA00023136"/>
    </source>
</evidence>
<evidence type="ECO:0000256" key="3">
    <source>
        <dbReference type="ARBA" id="ARBA00022473"/>
    </source>
</evidence>
<dbReference type="GO" id="GO:0008360">
    <property type="term" value="P:regulation of cell shape"/>
    <property type="evidence" value="ECO:0007669"/>
    <property type="project" value="UniProtKB-KW"/>
</dbReference>
<sequence length="2139" mass="229453">FLEDDSIESGDLGLLNRGALYTVAKLAAAIALRYTGSNGGNHGAADMERNVDSKVQDLESPTPFSGLKMGPKDHGGMEDPDGILSSVAQCIEQLRRVTSTTEEKENSLKHLLDIIETRENALGAVGSHSQAVPILVSLLRSGSFGVKIQAATVLGTLCKEDELRVKVLLGGCVPPLLVLLKSSSVEGHIAAAKAIYAVSQGGTKDHVGSKIFSTEGVVPVLWEQIKSRIKNGSMVDDLLTGALRNLSSSTEGFWSVTIGSGGVDILLNLLATGQKTILANVCHLLACMMMEDASVCSKVLAAEATNQLLKLLGPYNEVSIRAEAANALKALSAQWKEARREIATSNGIPVLINASIAPSKEFMQGKCAQALQENAMCALANISGGLSYVISSLGESLESCISPVQIADTLGALASALMIYDANAESTSPSDSSVIEKILVKLFKPKLPFLVQERTIEALASLYGNAILSRTLINSDAKCLLVGLITMSTTEVQDELIKSLLTLCTEEGTLWHAMQGREGVQLLISLLGLSSEQQQECVVALLCLLSNENEESKWAITAAGGIPPLVQILETGSSRAKEDSATILGNLCNHSEDIRACVESADAVPALLWLLKHGSENGKGIAAKTLNHLIRKSDSGTISQLSALLTSDQPESKIYVLDALRSLLSVAPLRDLLHEGSAANDAIETMIKILSSTKEETQAKSASTLAGLLHCRGDLRESYIAVKVLCTVMKLLNLDSEKILVEASCCLAAIFLSIKHNKEVAAVARDALAPLVLLAKSSILEVAEQATHALSNLLLDIEISLHAFPEEIIFPVTRVLRDGSIDGKTHAAAAIACLLHCHTIDHVVSDNVNRAGTVLALVAVLESSNIEAAATSEVLDALVLLSRSKGEDGHVKPPWVVLAEYPHTIIPLVSCVAKGASLFQDKAIEILSRLCHDQPRLLGSVISNTSGCISSIARRVTGSNCAKVKVGGTALLICAAKEHCGVMVEALNESNLWTELIHSLVGMISSTNSSAENRDDECILDISISRHPKERHKDGKAECSTAVIVSNITGFWLLSILACYHNKSKGDIMEAGAVEILTDKISQYTFLAMQNDSTEDSTIWACALLLAVLFEERDAMQSNAIVHSLPVLANLLRSEQLANRYFAAQALANLVCNEEFCLVRHPEQVALEKLFKVEDIRVGATARKAIPALVDMLKPIPDRPGAPFLALGLLTQLAVDCPSNKLVMVESGALEALTKYLSLGPQDATEEAITDLLGILFSSAEIRRHESAFDALNQLVAVLRLGGRNSRYSAVKALENLFMSEHIRNAESARQAIQPLVEILNTGLEREQHAAIAALVRVLCDNPSRALAVADVEMSAVDVLCRILSSNCSVELKGNAAELCCVLFGNTRIRSTMAAAHCVEPLVSVLVADSSTAQHSAVRALDKLLDDDQLAELVAGHGAVVPLVGLLFGRTYALHEAISKALLKLGKDRPACKLEMVKAGVIENILNILNEAPDFLCMAFADLLRILSNNASIAKSPSTAKVMEPLFFLISKPEFGPDGQYSALQVLVNILEHHQCQADCNLTPEQAIEPLIALLNSSIQSVQQLAAELLSHLLLQEHFQKDPVTQQAVGPLIRILGSGVHILQQRAIKALSNIALIWPNVIAKDGGVYELSKLILRADPPLPHAIWEAAASIISSILQYSSEFYLEVPVAVLVQLLRSGTETTIMGAVNSLLVLESDDSTSAEAMAESGAIEALLELLRSHQCEETAARLVEVLLNNVKIRETKAARAAIGPLSLYLLDPQTQSPQGRLLVVLALGNLFQNEGLARTTDAVSACRALVNLLEDQITEEMKVVAICALQNLVMYSRSNKRAIAEAGGVQVVLDLINSSDPDASVQVAMLIKLLFSTHTIQEYASTETVRVITAAIEKEICASGSANEEYLKALNALLSNFPRLRTTEPATFCIPHLITSLKIGSEATQEAALDSLFLLRQAWSVCPAEVFKAQSVAASEAIPLLQFLIQSGPPRFQEKAELLLQCLPGTLTVIIKHGNNLRQSVGNPSAYCKLTLGNFPPRQTKVVSTGPSPEWDEAFAWAFDSPPKGQKLHISCKNKSKFGKSSFGKVTIQIDRVVMLGSVSGEYMLLPESKNGASRNLEIEFQWSNN</sequence>
<keyword evidence="5" id="KW-0963">Cytoplasm</keyword>
<dbReference type="GO" id="GO:0009653">
    <property type="term" value="P:anatomical structure morphogenesis"/>
    <property type="evidence" value="ECO:0007669"/>
    <property type="project" value="UniProtKB-ARBA"/>
</dbReference>
<dbReference type="GO" id="GO:0030244">
    <property type="term" value="P:cellulose biosynthetic process"/>
    <property type="evidence" value="ECO:0007669"/>
    <property type="project" value="UniProtKB-ARBA"/>
</dbReference>
<gene>
    <name evidence="13" type="ORF">COCNU_03G006490</name>
</gene>
<dbReference type="InterPro" id="IPR035892">
    <property type="entry name" value="C2_domain_sf"/>
</dbReference>
<dbReference type="FunFam" id="2.60.40.150:FF:000170">
    <property type="entry name" value="Protein CELLULOSE SYNTHASE INTERACTIVE 1"/>
    <property type="match status" value="1"/>
</dbReference>
<keyword evidence="6" id="KW-0677">Repeat</keyword>
<dbReference type="Proteomes" id="UP000797356">
    <property type="component" value="Chromosome 3"/>
</dbReference>
<evidence type="ECO:0000256" key="5">
    <source>
        <dbReference type="ARBA" id="ARBA00022490"/>
    </source>
</evidence>
<evidence type="ECO:0000256" key="1">
    <source>
        <dbReference type="ARBA" id="ARBA00004245"/>
    </source>
</evidence>
<dbReference type="CDD" id="cd00030">
    <property type="entry name" value="C2"/>
    <property type="match status" value="1"/>
</dbReference>
<name>A0A8K0I2A5_COCNU</name>
<dbReference type="InterPro" id="IPR000225">
    <property type="entry name" value="Armadillo"/>
</dbReference>
<dbReference type="GO" id="GO:0055028">
    <property type="term" value="C:cortical microtubule"/>
    <property type="evidence" value="ECO:0007669"/>
    <property type="project" value="UniProtKB-ARBA"/>
</dbReference>
<evidence type="ECO:0000256" key="2">
    <source>
        <dbReference type="ARBA" id="ARBA00004413"/>
    </source>
</evidence>
<dbReference type="InterPro" id="IPR016024">
    <property type="entry name" value="ARM-type_fold"/>
</dbReference>
<dbReference type="SMART" id="SM00185">
    <property type="entry name" value="ARM"/>
    <property type="match status" value="19"/>
</dbReference>
<dbReference type="Pfam" id="PF00514">
    <property type="entry name" value="Arm"/>
    <property type="match status" value="2"/>
</dbReference>
<protein>
    <submittedName>
        <fullName evidence="13">Protein CELLULOSE SYNTHASE INTERACTIVE 1</fullName>
    </submittedName>
</protein>
<dbReference type="SUPFAM" id="SSF49562">
    <property type="entry name" value="C2 domain (Calcium/lipid-binding domain, CaLB)"/>
    <property type="match status" value="1"/>
</dbReference>
<evidence type="ECO:0000256" key="6">
    <source>
        <dbReference type="ARBA" id="ARBA00022737"/>
    </source>
</evidence>
<dbReference type="PROSITE" id="PS50176">
    <property type="entry name" value="ARM_REPEAT"/>
    <property type="match status" value="3"/>
</dbReference>
<dbReference type="PANTHER" id="PTHR46369">
    <property type="entry name" value="PROTEIN CELLULOSE SYNTHASE INTERACTIVE 1"/>
    <property type="match status" value="1"/>
</dbReference>
<proteinExistence type="predicted"/>
<feature type="domain" description="C2" evidence="12">
    <location>
        <begin position="1999"/>
        <end position="2116"/>
    </location>
</feature>
<dbReference type="GO" id="GO:0005886">
    <property type="term" value="C:plasma membrane"/>
    <property type="evidence" value="ECO:0007669"/>
    <property type="project" value="UniProtKB-SubCell"/>
</dbReference>
<organism evidence="13 14">
    <name type="scientific">Cocos nucifera</name>
    <name type="common">Coconut palm</name>
    <dbReference type="NCBI Taxonomy" id="13894"/>
    <lineage>
        <taxon>Eukaryota</taxon>
        <taxon>Viridiplantae</taxon>
        <taxon>Streptophyta</taxon>
        <taxon>Embryophyta</taxon>
        <taxon>Tracheophyta</taxon>
        <taxon>Spermatophyta</taxon>
        <taxon>Magnoliopsida</taxon>
        <taxon>Liliopsida</taxon>
        <taxon>Arecaceae</taxon>
        <taxon>Arecoideae</taxon>
        <taxon>Cocoseae</taxon>
        <taxon>Attaleinae</taxon>
        <taxon>Cocos</taxon>
    </lineage>
</organism>
<dbReference type="OrthoDB" id="26149at2759"/>
<evidence type="ECO:0000313" key="13">
    <source>
        <dbReference type="EMBL" id="KAG1334530.1"/>
    </source>
</evidence>
<dbReference type="GO" id="GO:0072699">
    <property type="term" value="P:protein localization to cortical microtubule cytoskeleton"/>
    <property type="evidence" value="ECO:0007669"/>
    <property type="project" value="UniProtKB-ARBA"/>
</dbReference>
<dbReference type="PROSITE" id="PS50004">
    <property type="entry name" value="C2"/>
    <property type="match status" value="1"/>
</dbReference>
<evidence type="ECO:0000256" key="11">
    <source>
        <dbReference type="PROSITE-ProRule" id="PRU00259"/>
    </source>
</evidence>
<dbReference type="Gene3D" id="2.60.40.150">
    <property type="entry name" value="C2 domain"/>
    <property type="match status" value="1"/>
</dbReference>
<keyword evidence="8" id="KW-0472">Membrane</keyword>
<keyword evidence="7" id="KW-0133">Cell shape</keyword>
<reference evidence="13" key="1">
    <citation type="journal article" date="2017" name="Gigascience">
        <title>The genome draft of coconut (Cocos nucifera).</title>
        <authorList>
            <person name="Xiao Y."/>
            <person name="Xu P."/>
            <person name="Fan H."/>
            <person name="Baudouin L."/>
            <person name="Xia W."/>
            <person name="Bocs S."/>
            <person name="Xu J."/>
            <person name="Li Q."/>
            <person name="Guo A."/>
            <person name="Zhou L."/>
            <person name="Li J."/>
            <person name="Wu Y."/>
            <person name="Ma Z."/>
            <person name="Armero A."/>
            <person name="Issali A.E."/>
            <person name="Liu N."/>
            <person name="Peng M."/>
            <person name="Yang Y."/>
        </authorList>
    </citation>
    <scope>NUCLEOTIDE SEQUENCE</scope>
    <source>
        <tissue evidence="13">Spear leaf of Hainan Tall coconut</tissue>
    </source>
</reference>